<evidence type="ECO:0000313" key="3">
    <source>
        <dbReference type="Proteomes" id="UP001148312"/>
    </source>
</evidence>
<evidence type="ECO:0008006" key="4">
    <source>
        <dbReference type="Google" id="ProtNLM"/>
    </source>
</evidence>
<reference evidence="2" key="2">
    <citation type="journal article" date="2023" name="IMA Fungus">
        <title>Comparative genomic study of the Penicillium genus elucidates a diverse pangenome and 15 lateral gene transfer events.</title>
        <authorList>
            <person name="Petersen C."/>
            <person name="Sorensen T."/>
            <person name="Nielsen M.R."/>
            <person name="Sondergaard T.E."/>
            <person name="Sorensen J.L."/>
            <person name="Fitzpatrick D.A."/>
            <person name="Frisvad J.C."/>
            <person name="Nielsen K.L."/>
        </authorList>
    </citation>
    <scope>NUCLEOTIDE SEQUENCE</scope>
    <source>
        <strain evidence="2">IBT 30728</strain>
    </source>
</reference>
<protein>
    <recommendedName>
        <fullName evidence="4">Actin cortical patch SUR7/pH-response regulator PalI</fullName>
    </recommendedName>
</protein>
<dbReference type="Pfam" id="PF06687">
    <property type="entry name" value="SUR7"/>
    <property type="match status" value="1"/>
</dbReference>
<evidence type="ECO:0000256" key="1">
    <source>
        <dbReference type="SAM" id="Phobius"/>
    </source>
</evidence>
<dbReference type="InterPro" id="IPR052413">
    <property type="entry name" value="SUR7_domain"/>
</dbReference>
<reference evidence="2" key="1">
    <citation type="submission" date="2022-12" db="EMBL/GenBank/DDBJ databases">
        <authorList>
            <person name="Petersen C."/>
        </authorList>
    </citation>
    <scope>NUCLEOTIDE SEQUENCE</scope>
    <source>
        <strain evidence="2">IBT 30728</strain>
    </source>
</reference>
<dbReference type="GO" id="GO:0005886">
    <property type="term" value="C:plasma membrane"/>
    <property type="evidence" value="ECO:0007669"/>
    <property type="project" value="InterPro"/>
</dbReference>
<dbReference type="InterPro" id="IPR009571">
    <property type="entry name" value="SUR7/Rim9-like_fungi"/>
</dbReference>
<accession>A0A9X0BLN9</accession>
<organism evidence="2 3">
    <name type="scientific">Penicillium diatomitis</name>
    <dbReference type="NCBI Taxonomy" id="2819901"/>
    <lineage>
        <taxon>Eukaryota</taxon>
        <taxon>Fungi</taxon>
        <taxon>Dikarya</taxon>
        <taxon>Ascomycota</taxon>
        <taxon>Pezizomycotina</taxon>
        <taxon>Eurotiomycetes</taxon>
        <taxon>Eurotiomycetidae</taxon>
        <taxon>Eurotiales</taxon>
        <taxon>Aspergillaceae</taxon>
        <taxon>Penicillium</taxon>
    </lineage>
</organism>
<dbReference type="Proteomes" id="UP001148312">
    <property type="component" value="Unassembled WGS sequence"/>
</dbReference>
<name>A0A9X0BLN9_9EURO</name>
<dbReference type="AlphaFoldDB" id="A0A9X0BLN9"/>
<gene>
    <name evidence="2" type="ORF">N7539_008474</name>
</gene>
<sequence>MKVNLSDFPTVGKLDLRRSFSISSADVSGLADTATTEATKTTNSAADSISQASAAVGTVANQAQSRIESIASELKVNLPAYYSVGLWDYCQGKTVGGRPSNCTRPSASFSFNLLDISKYVSPEFNDLFPSKDTKGLTGSLKLSKFAISAYIVGISTTACALVVGLVTTFREAKSRWLKVLQILSSAIALASILIASAVVTAIYTALTGAVEVVLGSFGAHASLGVQRALQDCLQS</sequence>
<proteinExistence type="predicted"/>
<dbReference type="GO" id="GO:0031505">
    <property type="term" value="P:fungal-type cell wall organization"/>
    <property type="evidence" value="ECO:0007669"/>
    <property type="project" value="TreeGrafter"/>
</dbReference>
<dbReference type="GeneID" id="81628319"/>
<comment type="caution">
    <text evidence="2">The sequence shown here is derived from an EMBL/GenBank/DDBJ whole genome shotgun (WGS) entry which is preliminary data.</text>
</comment>
<dbReference type="GO" id="GO:0051285">
    <property type="term" value="C:cell cortex of cell tip"/>
    <property type="evidence" value="ECO:0007669"/>
    <property type="project" value="TreeGrafter"/>
</dbReference>
<keyword evidence="3" id="KW-1185">Reference proteome</keyword>
<dbReference type="PANTHER" id="PTHR28019">
    <property type="entry name" value="CELL MEMBRANE PROTEIN YLR413W-RELATED"/>
    <property type="match status" value="1"/>
</dbReference>
<feature type="transmembrane region" description="Helical" evidence="1">
    <location>
        <begin position="179"/>
        <end position="206"/>
    </location>
</feature>
<dbReference type="RefSeq" id="XP_056786451.1">
    <property type="nucleotide sequence ID" value="XM_056938069.1"/>
</dbReference>
<keyword evidence="1" id="KW-1133">Transmembrane helix</keyword>
<evidence type="ECO:0000313" key="2">
    <source>
        <dbReference type="EMBL" id="KAJ5471905.1"/>
    </source>
</evidence>
<keyword evidence="1" id="KW-0812">Transmembrane</keyword>
<feature type="transmembrane region" description="Helical" evidence="1">
    <location>
        <begin position="147"/>
        <end position="167"/>
    </location>
</feature>
<dbReference type="EMBL" id="JAPWDQ010000013">
    <property type="protein sequence ID" value="KAJ5471905.1"/>
    <property type="molecule type" value="Genomic_DNA"/>
</dbReference>
<keyword evidence="1" id="KW-0472">Membrane</keyword>
<dbReference type="PANTHER" id="PTHR28019:SF2">
    <property type="entry name" value="CELL MEMBRANE PROTEIN YLR413W-RELATED"/>
    <property type="match status" value="1"/>
</dbReference>
<dbReference type="Gene3D" id="1.20.140.150">
    <property type="match status" value="1"/>
</dbReference>